<name>A0A2M6YUG9_9BACT</name>
<proteinExistence type="predicted"/>
<evidence type="ECO:0000256" key="1">
    <source>
        <dbReference type="SAM" id="MobiDB-lite"/>
    </source>
</evidence>
<comment type="caution">
    <text evidence="2">The sequence shown here is derived from an EMBL/GenBank/DDBJ whole genome shotgun (WGS) entry which is preliminary data.</text>
</comment>
<dbReference type="AlphaFoldDB" id="A0A2M6YUG9"/>
<protein>
    <submittedName>
        <fullName evidence="2">Uncharacterized protein</fullName>
    </submittedName>
</protein>
<feature type="region of interest" description="Disordered" evidence="1">
    <location>
        <begin position="14"/>
        <end position="40"/>
    </location>
</feature>
<dbReference type="Proteomes" id="UP000230184">
    <property type="component" value="Unassembled WGS sequence"/>
</dbReference>
<evidence type="ECO:0000313" key="2">
    <source>
        <dbReference type="EMBL" id="PIU37121.1"/>
    </source>
</evidence>
<evidence type="ECO:0000313" key="3">
    <source>
        <dbReference type="Proteomes" id="UP000230184"/>
    </source>
</evidence>
<dbReference type="EMBL" id="PEWY01000068">
    <property type="protein sequence ID" value="PIU37121.1"/>
    <property type="molecule type" value="Genomic_DNA"/>
</dbReference>
<reference evidence="3" key="1">
    <citation type="submission" date="2017-09" db="EMBL/GenBank/DDBJ databases">
        <title>Depth-based differentiation of microbial function through sediment-hosted aquifers and enrichment of novel symbionts in the deep terrestrial subsurface.</title>
        <authorList>
            <person name="Probst A.J."/>
            <person name="Ladd B."/>
            <person name="Jarett J.K."/>
            <person name="Geller-Mcgrath D.E."/>
            <person name="Sieber C.M.K."/>
            <person name="Emerson J.B."/>
            <person name="Anantharaman K."/>
            <person name="Thomas B.C."/>
            <person name="Malmstrom R."/>
            <person name="Stieglmeier M."/>
            <person name="Klingl A."/>
            <person name="Woyke T."/>
            <person name="Ryan C.M."/>
            <person name="Banfield J.F."/>
        </authorList>
    </citation>
    <scope>NUCLEOTIDE SEQUENCE [LARGE SCALE GENOMIC DNA]</scope>
</reference>
<gene>
    <name evidence="2" type="ORF">COT02_02615</name>
</gene>
<accession>A0A2M6YUG9</accession>
<sequence length="315" mass="34637">MNAGQAVATEVIAAQSMAETEADAPKPGEAKPSNAGDAQSRIEVHKIIGETITGQVSRGEAMAQLVGHIVTARTCRDIGPVRETALVMLANKKIPKETHDFLLKQLPVLDSVIQAVEKSESGLDTSMTPNARIAFGEDVDIQVLKRQLKISAGEMSKKEVTDLKKEIASKEKIRSDLKNEDGSEIKDQVEEFAVMLADGDKAKLQEDPIGYIGKFFTEELPKVMTSELGQNSLAKRMGLTQGQLQSVVGAFAEMQEYQMIFDKVHKITSDYEMENSPIGRINKMKKTELMLLKLGPIFMAFLVWQAAKTSKEVQQ</sequence>
<organism evidence="2 3">
    <name type="scientific">Candidatus Roizmanbacteria bacterium CG07_land_8_20_14_0_80_34_15</name>
    <dbReference type="NCBI Taxonomy" id="1974849"/>
    <lineage>
        <taxon>Bacteria</taxon>
        <taxon>Candidatus Roizmaniibacteriota</taxon>
    </lineage>
</organism>